<dbReference type="Proteomes" id="UP000095038">
    <property type="component" value="Unassembled WGS sequence"/>
</dbReference>
<dbReference type="InterPro" id="IPR027458">
    <property type="entry name" value="STE2_TM1-TM2_sf"/>
</dbReference>
<evidence type="ECO:0000313" key="3">
    <source>
        <dbReference type="Proteomes" id="UP000095038"/>
    </source>
</evidence>
<protein>
    <submittedName>
        <fullName evidence="2">Uncharacterized protein</fullName>
    </submittedName>
</protein>
<dbReference type="EMBL" id="KV454477">
    <property type="protein sequence ID" value="ODV62562.1"/>
    <property type="molecule type" value="Genomic_DNA"/>
</dbReference>
<dbReference type="PANTHER" id="PTHR28009">
    <property type="entry name" value="PHEROMONE ALPHA FACTOR RECEPTOR"/>
    <property type="match status" value="1"/>
</dbReference>
<feature type="transmembrane region" description="Helical" evidence="1">
    <location>
        <begin position="161"/>
        <end position="181"/>
    </location>
</feature>
<dbReference type="PANTHER" id="PTHR28009:SF1">
    <property type="entry name" value="PHEROMONE ALPHA FACTOR RECEPTOR"/>
    <property type="match status" value="1"/>
</dbReference>
<organism evidence="2 3">
    <name type="scientific">Ascoidea rubescens DSM 1968</name>
    <dbReference type="NCBI Taxonomy" id="1344418"/>
    <lineage>
        <taxon>Eukaryota</taxon>
        <taxon>Fungi</taxon>
        <taxon>Dikarya</taxon>
        <taxon>Ascomycota</taxon>
        <taxon>Saccharomycotina</taxon>
        <taxon>Saccharomycetes</taxon>
        <taxon>Ascoideaceae</taxon>
        <taxon>Ascoidea</taxon>
    </lineage>
</organism>
<dbReference type="GO" id="GO:0004932">
    <property type="term" value="F:mating-type factor pheromone receptor activity"/>
    <property type="evidence" value="ECO:0007669"/>
    <property type="project" value="InterPro"/>
</dbReference>
<dbReference type="STRING" id="1344418.A0A1D2VLT0"/>
<feature type="transmembrane region" description="Helical" evidence="1">
    <location>
        <begin position="71"/>
        <end position="90"/>
    </location>
</feature>
<gene>
    <name evidence="2" type="ORF">ASCRUDRAFT_74917</name>
</gene>
<feature type="transmembrane region" description="Helical" evidence="1">
    <location>
        <begin position="201"/>
        <end position="220"/>
    </location>
</feature>
<dbReference type="RefSeq" id="XP_020048869.1">
    <property type="nucleotide sequence ID" value="XM_020192867.1"/>
</dbReference>
<keyword evidence="1" id="KW-1133">Transmembrane helix</keyword>
<evidence type="ECO:0000256" key="1">
    <source>
        <dbReference type="SAM" id="Phobius"/>
    </source>
</evidence>
<dbReference type="OrthoDB" id="5402633at2759"/>
<accession>A0A1D2VLT0</accession>
<evidence type="ECO:0000313" key="2">
    <source>
        <dbReference type="EMBL" id="ODV62562.1"/>
    </source>
</evidence>
<keyword evidence="1" id="KW-0472">Membrane</keyword>
<dbReference type="GeneID" id="30966503"/>
<dbReference type="FunCoup" id="A0A1D2VLT0">
    <property type="interactions" value="83"/>
</dbReference>
<feature type="transmembrane region" description="Helical" evidence="1">
    <location>
        <begin position="274"/>
        <end position="294"/>
    </location>
</feature>
<dbReference type="PRINTS" id="PR00250">
    <property type="entry name" value="GPCRSTE2"/>
</dbReference>
<dbReference type="AlphaFoldDB" id="A0A1D2VLT0"/>
<feature type="transmembrane region" description="Helical" evidence="1">
    <location>
        <begin position="240"/>
        <end position="262"/>
    </location>
</feature>
<proteinExistence type="predicted"/>
<dbReference type="InParanoid" id="A0A1D2VLT0"/>
<feature type="transmembrane region" description="Helical" evidence="1">
    <location>
        <begin position="122"/>
        <end position="141"/>
    </location>
</feature>
<sequence>MSNISPEDIYLNFTSPDYGEVFIQFKDLDSYLVEVSTSAIIFGVRFGAAFIVMVLLALLMNKKKRASPMFILNQLALLFLIVHTCLYYHYLLGRSASITTIFSGVYIYNATDINMTIATNSINIILVTIIQGTLLYQMYLIYLHGNILHQKKLYKNVAKGFFALSILTALTDVAFYLNVVIKRALHVKGKGHINPESWETTLPTTLFTVSIALMSLILILKLAYQVMERKKNGLKQFSIFHILTIMLGQSMVIPIILQIIALATPNSNNLGLSVLPHISILIVTICLPLSSMWATSIHNRNENPSSVGCFNVNNSASSVFTDSTAQTFVDHNKEKGSDLQNNMESFDELRKIETYNSPLNIETPTTLFGMADNNDIENQSIRTKLIHSSSYKVNISNKNLSLRSFDFIAKTTHKTGNNYPFNR</sequence>
<dbReference type="Gene3D" id="1.10.287.920">
    <property type="entry name" value="Pheromone alpha factor receptor"/>
    <property type="match status" value="1"/>
</dbReference>
<dbReference type="GO" id="GO:0038038">
    <property type="term" value="C:G protein-coupled receptor homodimeric complex"/>
    <property type="evidence" value="ECO:0007669"/>
    <property type="project" value="TreeGrafter"/>
</dbReference>
<dbReference type="CDD" id="cd14939">
    <property type="entry name" value="7tmD_STE2"/>
    <property type="match status" value="1"/>
</dbReference>
<dbReference type="InterPro" id="IPR000366">
    <property type="entry name" value="GPCR_STE2"/>
</dbReference>
<reference evidence="3" key="1">
    <citation type="submission" date="2016-05" db="EMBL/GenBank/DDBJ databases">
        <title>Comparative genomics of biotechnologically important yeasts.</title>
        <authorList>
            <consortium name="DOE Joint Genome Institute"/>
            <person name="Riley R."/>
            <person name="Haridas S."/>
            <person name="Wolfe K.H."/>
            <person name="Lopes M.R."/>
            <person name="Hittinger C.T."/>
            <person name="Goker M."/>
            <person name="Salamov A."/>
            <person name="Wisecaver J."/>
            <person name="Long T.M."/>
            <person name="Aerts A.L."/>
            <person name="Barry K."/>
            <person name="Choi C."/>
            <person name="Clum A."/>
            <person name="Coughlan A.Y."/>
            <person name="Deshpande S."/>
            <person name="Douglass A.P."/>
            <person name="Hanson S.J."/>
            <person name="Klenk H.-P."/>
            <person name="Labutti K."/>
            <person name="Lapidus A."/>
            <person name="Lindquist E."/>
            <person name="Lipzen A."/>
            <person name="Meier-Kolthoff J.P."/>
            <person name="Ohm R.A."/>
            <person name="Otillar R.P."/>
            <person name="Pangilinan J."/>
            <person name="Peng Y."/>
            <person name="Rokas A."/>
            <person name="Rosa C.A."/>
            <person name="Scheuner C."/>
            <person name="Sibirny A.A."/>
            <person name="Slot J.C."/>
            <person name="Stielow J.B."/>
            <person name="Sun H."/>
            <person name="Kurtzman C.P."/>
            <person name="Blackwell M."/>
            <person name="Grigoriev I.V."/>
            <person name="Jeffries T.W."/>
        </authorList>
    </citation>
    <scope>NUCLEOTIDE SEQUENCE [LARGE SCALE GENOMIC DNA]</scope>
    <source>
        <strain evidence="3">DSM 1968</strain>
    </source>
</reference>
<keyword evidence="3" id="KW-1185">Reference proteome</keyword>
<keyword evidence="1" id="KW-0812">Transmembrane</keyword>
<dbReference type="GO" id="GO:0000750">
    <property type="term" value="P:pheromone-dependent signal transduction involved in conjugation with cellular fusion"/>
    <property type="evidence" value="ECO:0007669"/>
    <property type="project" value="TreeGrafter"/>
</dbReference>
<dbReference type="Pfam" id="PF02116">
    <property type="entry name" value="STE2"/>
    <property type="match status" value="1"/>
</dbReference>
<name>A0A1D2VLT0_9ASCO</name>
<feature type="transmembrane region" description="Helical" evidence="1">
    <location>
        <begin position="39"/>
        <end position="59"/>
    </location>
</feature>